<evidence type="ECO:0000313" key="7">
    <source>
        <dbReference type="EMBL" id="KAK4461415.1"/>
    </source>
</evidence>
<dbReference type="PANTHER" id="PTHR15263">
    <property type="entry name" value="I-KAPPA-B-LIKE PROTEIN IKBL"/>
    <property type="match status" value="1"/>
</dbReference>
<organism evidence="7 8">
    <name type="scientific">Cladorrhinum samala</name>
    <dbReference type="NCBI Taxonomy" id="585594"/>
    <lineage>
        <taxon>Eukaryota</taxon>
        <taxon>Fungi</taxon>
        <taxon>Dikarya</taxon>
        <taxon>Ascomycota</taxon>
        <taxon>Pezizomycotina</taxon>
        <taxon>Sordariomycetes</taxon>
        <taxon>Sordariomycetidae</taxon>
        <taxon>Sordariales</taxon>
        <taxon>Podosporaceae</taxon>
        <taxon>Cladorrhinum</taxon>
    </lineage>
</organism>
<evidence type="ECO:0008006" key="9">
    <source>
        <dbReference type="Google" id="ProtNLM"/>
    </source>
</evidence>
<dbReference type="InterPro" id="IPR038753">
    <property type="entry name" value="NFKBIL1"/>
</dbReference>
<feature type="region of interest" description="Disordered" evidence="6">
    <location>
        <begin position="1"/>
        <end position="190"/>
    </location>
</feature>
<feature type="compositionally biased region" description="Pro residues" evidence="6">
    <location>
        <begin position="167"/>
        <end position="177"/>
    </location>
</feature>
<evidence type="ECO:0000256" key="3">
    <source>
        <dbReference type="ARBA" id="ARBA00022737"/>
    </source>
</evidence>
<proteinExistence type="predicted"/>
<evidence type="ECO:0000256" key="2">
    <source>
        <dbReference type="ARBA" id="ARBA00022553"/>
    </source>
</evidence>
<keyword evidence="5" id="KW-0539">Nucleus</keyword>
<evidence type="ECO:0000313" key="8">
    <source>
        <dbReference type="Proteomes" id="UP001321749"/>
    </source>
</evidence>
<reference evidence="7" key="1">
    <citation type="journal article" date="2023" name="Mol. Phylogenet. Evol.">
        <title>Genome-scale phylogeny and comparative genomics of the fungal order Sordariales.</title>
        <authorList>
            <person name="Hensen N."/>
            <person name="Bonometti L."/>
            <person name="Westerberg I."/>
            <person name="Brannstrom I.O."/>
            <person name="Guillou S."/>
            <person name="Cros-Aarteil S."/>
            <person name="Calhoun S."/>
            <person name="Haridas S."/>
            <person name="Kuo A."/>
            <person name="Mondo S."/>
            <person name="Pangilinan J."/>
            <person name="Riley R."/>
            <person name="LaButti K."/>
            <person name="Andreopoulos B."/>
            <person name="Lipzen A."/>
            <person name="Chen C."/>
            <person name="Yan M."/>
            <person name="Daum C."/>
            <person name="Ng V."/>
            <person name="Clum A."/>
            <person name="Steindorff A."/>
            <person name="Ohm R.A."/>
            <person name="Martin F."/>
            <person name="Silar P."/>
            <person name="Natvig D.O."/>
            <person name="Lalanne C."/>
            <person name="Gautier V."/>
            <person name="Ament-Velasquez S.L."/>
            <person name="Kruys A."/>
            <person name="Hutchinson M.I."/>
            <person name="Powell A.J."/>
            <person name="Barry K."/>
            <person name="Miller A.N."/>
            <person name="Grigoriev I.V."/>
            <person name="Debuchy R."/>
            <person name="Gladieux P."/>
            <person name="Hiltunen Thoren M."/>
            <person name="Johannesson H."/>
        </authorList>
    </citation>
    <scope>NUCLEOTIDE SEQUENCE</scope>
    <source>
        <strain evidence="7">PSN324</strain>
    </source>
</reference>
<sequence length="400" mass="46974">MSDQPRSPKRRRILNSFNRPELGEEPDETIPRKRSHYHQSRDSPCDRPPPASKYAPQQEEDAVGVLPTQEQLEEHEREQNDPNHRAPSPRPKVTKFRFKSKSSRSSRRGDRDGDREKVDRHRDDADGDQRRRSRRRRHEDEDPSRPRSHRSRRHHHHHHHRRSNSPDDPPNPFAPDPLDPETAFRESLFDAMADDEGAAYWEAIYGQPIHIYPPPPHGGHDSSSGAGGHLEQMTDEQYAEYVRQKMWEKTHAGLLEAKARREKERQKQKEEDEAKRKERVKIEREMERSLARGEERKRRRRWEGYVKAWEEWSRVGEVGGIPWPDGVGDAQEVRMFFEAGLDGLEGDEKVGRLKEERVRWHPDKMLQRFGGKVDDKVMRDVTAVFQVVDGLFNELKKVGK</sequence>
<evidence type="ECO:0000256" key="4">
    <source>
        <dbReference type="ARBA" id="ARBA00023043"/>
    </source>
</evidence>
<keyword evidence="2" id="KW-0597">Phosphoprotein</keyword>
<feature type="compositionally biased region" description="Basic residues" evidence="6">
    <location>
        <begin position="92"/>
        <end position="106"/>
    </location>
</feature>
<keyword evidence="8" id="KW-1185">Reference proteome</keyword>
<protein>
    <recommendedName>
        <fullName evidence="9">NF-kappa-B inhibitor-like protein 1</fullName>
    </recommendedName>
</protein>
<feature type="compositionally biased region" description="Basic and acidic residues" evidence="6">
    <location>
        <begin position="107"/>
        <end position="130"/>
    </location>
</feature>
<feature type="region of interest" description="Disordered" evidence="6">
    <location>
        <begin position="212"/>
        <end position="231"/>
    </location>
</feature>
<dbReference type="EMBL" id="MU864991">
    <property type="protein sequence ID" value="KAK4461415.1"/>
    <property type="molecule type" value="Genomic_DNA"/>
</dbReference>
<comment type="caution">
    <text evidence="7">The sequence shown here is derived from an EMBL/GenBank/DDBJ whole genome shotgun (WGS) entry which is preliminary data.</text>
</comment>
<feature type="region of interest" description="Disordered" evidence="6">
    <location>
        <begin position="258"/>
        <end position="278"/>
    </location>
</feature>
<keyword evidence="4" id="KW-0040">ANK repeat</keyword>
<dbReference type="PANTHER" id="PTHR15263:SF1">
    <property type="entry name" value="NF-KAPPA-B INHIBITOR-LIKE PROTEIN 1"/>
    <property type="match status" value="1"/>
</dbReference>
<comment type="subcellular location">
    <subcellularLocation>
        <location evidence="1">Nucleus</location>
    </subcellularLocation>
</comment>
<accession>A0AAV9HMT1</accession>
<feature type="compositionally biased region" description="Basic residues" evidence="6">
    <location>
        <begin position="146"/>
        <end position="163"/>
    </location>
</feature>
<keyword evidence="3" id="KW-0677">Repeat</keyword>
<dbReference type="GO" id="GO:0043124">
    <property type="term" value="P:negative regulation of canonical NF-kappaB signal transduction"/>
    <property type="evidence" value="ECO:0007669"/>
    <property type="project" value="InterPro"/>
</dbReference>
<gene>
    <name evidence="7" type="ORF">QBC42DRAFT_347194</name>
</gene>
<dbReference type="GO" id="GO:0005634">
    <property type="term" value="C:nucleus"/>
    <property type="evidence" value="ECO:0007669"/>
    <property type="project" value="UniProtKB-SubCell"/>
</dbReference>
<reference evidence="7" key="2">
    <citation type="submission" date="2023-06" db="EMBL/GenBank/DDBJ databases">
        <authorList>
            <consortium name="Lawrence Berkeley National Laboratory"/>
            <person name="Mondo S.J."/>
            <person name="Hensen N."/>
            <person name="Bonometti L."/>
            <person name="Westerberg I."/>
            <person name="Brannstrom I.O."/>
            <person name="Guillou S."/>
            <person name="Cros-Aarteil S."/>
            <person name="Calhoun S."/>
            <person name="Haridas S."/>
            <person name="Kuo A."/>
            <person name="Pangilinan J."/>
            <person name="Riley R."/>
            <person name="Labutti K."/>
            <person name="Andreopoulos B."/>
            <person name="Lipzen A."/>
            <person name="Chen C."/>
            <person name="Yanf M."/>
            <person name="Daum C."/>
            <person name="Ng V."/>
            <person name="Clum A."/>
            <person name="Steindorff A."/>
            <person name="Ohm R."/>
            <person name="Martin F."/>
            <person name="Silar P."/>
            <person name="Natvig D."/>
            <person name="Lalanne C."/>
            <person name="Gautier V."/>
            <person name="Ament-Velasquez S.L."/>
            <person name="Kruys A."/>
            <person name="Hutchinson M.I."/>
            <person name="Powell A.J."/>
            <person name="Barry K."/>
            <person name="Miller A.N."/>
            <person name="Grigoriev I.V."/>
            <person name="Debuchy R."/>
            <person name="Gladieux P."/>
            <person name="Thoren M.H."/>
            <person name="Johannesson H."/>
        </authorList>
    </citation>
    <scope>NUCLEOTIDE SEQUENCE</scope>
    <source>
        <strain evidence="7">PSN324</strain>
    </source>
</reference>
<evidence type="ECO:0000256" key="5">
    <source>
        <dbReference type="ARBA" id="ARBA00023242"/>
    </source>
</evidence>
<name>A0AAV9HMT1_9PEZI</name>
<dbReference type="Proteomes" id="UP001321749">
    <property type="component" value="Unassembled WGS sequence"/>
</dbReference>
<evidence type="ECO:0000256" key="6">
    <source>
        <dbReference type="SAM" id="MobiDB-lite"/>
    </source>
</evidence>
<feature type="compositionally biased region" description="Basic and acidic residues" evidence="6">
    <location>
        <begin position="72"/>
        <end position="84"/>
    </location>
</feature>
<evidence type="ECO:0000256" key="1">
    <source>
        <dbReference type="ARBA" id="ARBA00004123"/>
    </source>
</evidence>
<dbReference type="AlphaFoldDB" id="A0AAV9HMT1"/>